<dbReference type="AlphaFoldDB" id="A0A1Q6RAJ2"/>
<name>A0A1Q6RAJ2_9FIRM</name>
<reference evidence="1 2" key="1">
    <citation type="journal article" date="2016" name="Nat. Biotechnol.">
        <title>Measurement of bacterial replication rates in microbial communities.</title>
        <authorList>
            <person name="Brown C.T."/>
            <person name="Olm M.R."/>
            <person name="Thomas B.C."/>
            <person name="Banfield J.F."/>
        </authorList>
    </citation>
    <scope>NUCLEOTIDE SEQUENCE [LARGE SCALE GENOMIC DNA]</scope>
    <source>
        <strain evidence="1">46_33</strain>
    </source>
</reference>
<protein>
    <submittedName>
        <fullName evidence="1">Uncharacterized protein</fullName>
    </submittedName>
</protein>
<evidence type="ECO:0000313" key="2">
    <source>
        <dbReference type="Proteomes" id="UP000186777"/>
    </source>
</evidence>
<evidence type="ECO:0000313" key="1">
    <source>
        <dbReference type="EMBL" id="OLA39369.1"/>
    </source>
</evidence>
<dbReference type="RefSeq" id="WP_303679079.1">
    <property type="nucleotide sequence ID" value="NZ_DAWCKH010000019.1"/>
</dbReference>
<proteinExistence type="predicted"/>
<organism evidence="1 2">
    <name type="scientific">Phascolarctobacterium succinatutens</name>
    <dbReference type="NCBI Taxonomy" id="626940"/>
    <lineage>
        <taxon>Bacteria</taxon>
        <taxon>Bacillati</taxon>
        <taxon>Bacillota</taxon>
        <taxon>Negativicutes</taxon>
        <taxon>Acidaminococcales</taxon>
        <taxon>Acidaminococcaceae</taxon>
        <taxon>Phascolarctobacterium</taxon>
    </lineage>
</organism>
<sequence>MKAHVQYFCGHEADVDLVGSAAVRQQKLAGLKKSLCAACLAEAWNACVAGCLPREMSIDQWEREYPDCRRMKVDAEKGTVIAWVPENRA</sequence>
<accession>A0A1Q6RAJ2</accession>
<gene>
    <name evidence="1" type="ORF">BHW43_00275</name>
</gene>
<dbReference type="EMBL" id="MNTG01000001">
    <property type="protein sequence ID" value="OLA39369.1"/>
    <property type="molecule type" value="Genomic_DNA"/>
</dbReference>
<dbReference type="Proteomes" id="UP000186777">
    <property type="component" value="Unassembled WGS sequence"/>
</dbReference>
<comment type="caution">
    <text evidence="1">The sequence shown here is derived from an EMBL/GenBank/DDBJ whole genome shotgun (WGS) entry which is preliminary data.</text>
</comment>